<keyword evidence="2" id="KW-1133">Transmembrane helix</keyword>
<evidence type="ECO:0000256" key="1">
    <source>
        <dbReference type="SAM" id="MobiDB-lite"/>
    </source>
</evidence>
<dbReference type="AlphaFoldDB" id="A0A2I1HCN8"/>
<dbReference type="EMBL" id="LLXI01002259">
    <property type="protein sequence ID" value="PKY56656.1"/>
    <property type="molecule type" value="Genomic_DNA"/>
</dbReference>
<comment type="caution">
    <text evidence="3">The sequence shown here is derived from an EMBL/GenBank/DDBJ whole genome shotgun (WGS) entry which is preliminary data.</text>
</comment>
<feature type="region of interest" description="Disordered" evidence="1">
    <location>
        <begin position="143"/>
        <end position="165"/>
    </location>
</feature>
<dbReference type="VEuPathDB" id="FungiDB:FUN_001067"/>
<accession>A0A2I1HCN8</accession>
<name>A0A2I1HCN8_9GLOM</name>
<feature type="transmembrane region" description="Helical" evidence="2">
    <location>
        <begin position="42"/>
        <end position="68"/>
    </location>
</feature>
<reference evidence="3 4" key="1">
    <citation type="submission" date="2015-10" db="EMBL/GenBank/DDBJ databases">
        <title>Genome analyses suggest a sexual origin of heterokaryosis in a supposedly ancient asexual fungus.</title>
        <authorList>
            <person name="Ropars J."/>
            <person name="Sedzielewska K."/>
            <person name="Noel J."/>
            <person name="Charron P."/>
            <person name="Farinelli L."/>
            <person name="Marton T."/>
            <person name="Kruger M."/>
            <person name="Pelin A."/>
            <person name="Brachmann A."/>
            <person name="Corradi N."/>
        </authorList>
    </citation>
    <scope>NUCLEOTIDE SEQUENCE [LARGE SCALE GENOMIC DNA]</scope>
    <source>
        <strain evidence="3 4">A4</strain>
    </source>
</reference>
<protein>
    <submittedName>
        <fullName evidence="3">Uncharacterized protein</fullName>
    </submittedName>
</protein>
<keyword evidence="4" id="KW-1185">Reference proteome</keyword>
<feature type="compositionally biased region" description="Polar residues" evidence="1">
    <location>
        <begin position="147"/>
        <end position="159"/>
    </location>
</feature>
<dbReference type="VEuPathDB" id="FungiDB:RhiirFUN_018534"/>
<evidence type="ECO:0000256" key="2">
    <source>
        <dbReference type="SAM" id="Phobius"/>
    </source>
</evidence>
<feature type="transmembrane region" description="Helical" evidence="2">
    <location>
        <begin position="89"/>
        <end position="107"/>
    </location>
</feature>
<dbReference type="Proteomes" id="UP000234323">
    <property type="component" value="Unassembled WGS sequence"/>
</dbReference>
<sequence>MDIYNISDVEDYPFELVNPEFEQLILKGCEEENLLRALHWILVPYCIIIMTIAIGFLYYIKTILLVIFNNKRKRLLRPKPQEVIHTTTIIFNLFHGIHILMVLFDAYPNFTMAEIGQDLSRELAIGLALIYPISITYTTPTKESKNELTNNSNNKSSPNRYVADI</sequence>
<evidence type="ECO:0000313" key="3">
    <source>
        <dbReference type="EMBL" id="PKY56656.1"/>
    </source>
</evidence>
<evidence type="ECO:0000313" key="4">
    <source>
        <dbReference type="Proteomes" id="UP000234323"/>
    </source>
</evidence>
<keyword evidence="2" id="KW-0472">Membrane</keyword>
<gene>
    <name evidence="3" type="ORF">RhiirA4_428409</name>
</gene>
<keyword evidence="2" id="KW-0812">Transmembrane</keyword>
<organism evidence="3 4">
    <name type="scientific">Rhizophagus irregularis</name>
    <dbReference type="NCBI Taxonomy" id="588596"/>
    <lineage>
        <taxon>Eukaryota</taxon>
        <taxon>Fungi</taxon>
        <taxon>Fungi incertae sedis</taxon>
        <taxon>Mucoromycota</taxon>
        <taxon>Glomeromycotina</taxon>
        <taxon>Glomeromycetes</taxon>
        <taxon>Glomerales</taxon>
        <taxon>Glomeraceae</taxon>
        <taxon>Rhizophagus</taxon>
    </lineage>
</organism>
<proteinExistence type="predicted"/>